<proteinExistence type="predicted"/>
<feature type="signal peptide" evidence="1">
    <location>
        <begin position="1"/>
        <end position="24"/>
    </location>
</feature>
<reference evidence="2" key="1">
    <citation type="submission" date="2021-02" db="EMBL/GenBank/DDBJ databases">
        <authorList>
            <person name="Dougan E. K."/>
            <person name="Rhodes N."/>
            <person name="Thang M."/>
            <person name="Chan C."/>
        </authorList>
    </citation>
    <scope>NUCLEOTIDE SEQUENCE</scope>
</reference>
<evidence type="ECO:0000313" key="2">
    <source>
        <dbReference type="EMBL" id="CAE8688834.1"/>
    </source>
</evidence>
<keyword evidence="1" id="KW-0732">Signal</keyword>
<sequence length="441" mass="48995">MLALGVTSSVAILAQVIFLQPLLAQCVSVNFTFTAKPMSSATRTQSLLYSSCQRFASTSLTAAPPGLQRQLSLESLCRRTQRLVKLQGSLLWPKTTCFEAFGQQHALPVRTNGGDLCTETSQEELEYLAGFFDGDGCVRLSRTLCGSTISVNQTSTNCEVLVRFRRAFGGGIYVEKHGRGSRKPILQWAACGIAARRAASMLMQLSLVKQEQLLLAAAWPKCPLERAFAGKRMSQLKRNDHVVNLPCSWAYFDGFFDAEGCIQVPHHCANIRLEVAQVQGGVLLELRRFLASEFPGHNFPLYKSSSKHTLAVTKTSTSRLVLERLLVGLISYKRIQAEIAITLTKSNHHEIREKLMLLVGNQSRYQRLDEAGCIRALHIVSVRQSLLRRVACGAEAAPDAKLRLQQLQTEHEALNAFAKYRMLRSDIRSLLGRGAYIEKQV</sequence>
<gene>
    <name evidence="2" type="ORF">PGLA2088_LOCUS26160</name>
</gene>
<organism evidence="2 3">
    <name type="scientific">Polarella glacialis</name>
    <name type="common">Dinoflagellate</name>
    <dbReference type="NCBI Taxonomy" id="89957"/>
    <lineage>
        <taxon>Eukaryota</taxon>
        <taxon>Sar</taxon>
        <taxon>Alveolata</taxon>
        <taxon>Dinophyceae</taxon>
        <taxon>Suessiales</taxon>
        <taxon>Suessiaceae</taxon>
        <taxon>Polarella</taxon>
    </lineage>
</organism>
<dbReference type="Gene3D" id="3.10.28.10">
    <property type="entry name" value="Homing endonucleases"/>
    <property type="match status" value="1"/>
</dbReference>
<comment type="caution">
    <text evidence="2">The sequence shown here is derived from an EMBL/GenBank/DDBJ whole genome shotgun (WGS) entry which is preliminary data.</text>
</comment>
<evidence type="ECO:0008006" key="4">
    <source>
        <dbReference type="Google" id="ProtNLM"/>
    </source>
</evidence>
<feature type="chain" id="PRO_5032281336" description="LAGLIDADG endonuclease" evidence="1">
    <location>
        <begin position="25"/>
        <end position="441"/>
    </location>
</feature>
<name>A0A813JU37_POLGL</name>
<protein>
    <recommendedName>
        <fullName evidence="4">LAGLIDADG endonuclease</fullName>
    </recommendedName>
</protein>
<dbReference type="SUPFAM" id="SSF55608">
    <property type="entry name" value="Homing endonucleases"/>
    <property type="match status" value="2"/>
</dbReference>
<evidence type="ECO:0000313" key="3">
    <source>
        <dbReference type="Proteomes" id="UP000626109"/>
    </source>
</evidence>
<evidence type="ECO:0000256" key="1">
    <source>
        <dbReference type="SAM" id="SignalP"/>
    </source>
</evidence>
<accession>A0A813JU37</accession>
<dbReference type="AlphaFoldDB" id="A0A813JU37"/>
<dbReference type="EMBL" id="CAJNNW010026965">
    <property type="protein sequence ID" value="CAE8688834.1"/>
    <property type="molecule type" value="Genomic_DNA"/>
</dbReference>
<dbReference type="Proteomes" id="UP000626109">
    <property type="component" value="Unassembled WGS sequence"/>
</dbReference>
<dbReference type="InterPro" id="IPR027434">
    <property type="entry name" value="Homing_endonucl"/>
</dbReference>